<dbReference type="AlphaFoldDB" id="A0A844AD91"/>
<proteinExistence type="predicted"/>
<gene>
    <name evidence="2" type="ORF">GHK48_15370</name>
</gene>
<dbReference type="Proteomes" id="UP000466694">
    <property type="component" value="Unassembled WGS sequence"/>
</dbReference>
<dbReference type="EMBL" id="WISZ01000122">
    <property type="protein sequence ID" value="MQX09616.1"/>
    <property type="molecule type" value="Genomic_DNA"/>
</dbReference>
<keyword evidence="1" id="KW-0732">Signal</keyword>
<reference evidence="2 3" key="1">
    <citation type="journal article" date="2013" name="Genome Biol.">
        <title>Comparative genomics of the core and accessory genomes of 48 Sinorhizobium strains comprising five genospecies.</title>
        <authorList>
            <person name="Sugawara M."/>
            <person name="Epstein B."/>
            <person name="Badgley B.D."/>
            <person name="Unno T."/>
            <person name="Xu L."/>
            <person name="Reese J."/>
            <person name="Gyaneshwar P."/>
            <person name="Denny R."/>
            <person name="Mudge J."/>
            <person name="Bharti A.K."/>
            <person name="Farmer A.D."/>
            <person name="May G.D."/>
            <person name="Woodward J.E."/>
            <person name="Medigue C."/>
            <person name="Vallenet D."/>
            <person name="Lajus A."/>
            <person name="Rouy Z."/>
            <person name="Martinez-Vaz B."/>
            <person name="Tiffin P."/>
            <person name="Young N.D."/>
            <person name="Sadowsky M.J."/>
        </authorList>
    </citation>
    <scope>NUCLEOTIDE SEQUENCE [LARGE SCALE GENOMIC DNA]</scope>
    <source>
        <strain evidence="2 3">USDA205</strain>
    </source>
</reference>
<dbReference type="RefSeq" id="WP_037436019.1">
    <property type="nucleotide sequence ID" value="NZ_BJNI01000122.1"/>
</dbReference>
<feature type="signal peptide" evidence="1">
    <location>
        <begin position="1"/>
        <end position="25"/>
    </location>
</feature>
<accession>A0A844AD91</accession>
<organism evidence="2 3">
    <name type="scientific">Rhizobium fredii</name>
    <name type="common">Sinorhizobium fredii</name>
    <dbReference type="NCBI Taxonomy" id="380"/>
    <lineage>
        <taxon>Bacteria</taxon>
        <taxon>Pseudomonadati</taxon>
        <taxon>Pseudomonadota</taxon>
        <taxon>Alphaproteobacteria</taxon>
        <taxon>Hyphomicrobiales</taxon>
        <taxon>Rhizobiaceae</taxon>
        <taxon>Sinorhizobium/Ensifer group</taxon>
        <taxon>Sinorhizobium</taxon>
    </lineage>
</organism>
<name>A0A844AD91_RHIFR</name>
<sequence length="108" mass="12085">MLQNFFYQTAIVAGLLAASGTAGQAASMTPNPGELSETVENRCFSHTQSTCGRILLLVQQTKYKVKNGKHIRKIKRKGCKITEKWDENNYKIKVKCQGGKRPPPDLFQ</sequence>
<evidence type="ECO:0000256" key="1">
    <source>
        <dbReference type="SAM" id="SignalP"/>
    </source>
</evidence>
<protein>
    <submittedName>
        <fullName evidence="2">Uncharacterized protein</fullName>
    </submittedName>
</protein>
<evidence type="ECO:0000313" key="2">
    <source>
        <dbReference type="EMBL" id="MQX09616.1"/>
    </source>
</evidence>
<feature type="chain" id="PRO_5033024561" evidence="1">
    <location>
        <begin position="26"/>
        <end position="108"/>
    </location>
</feature>
<evidence type="ECO:0000313" key="3">
    <source>
        <dbReference type="Proteomes" id="UP000466694"/>
    </source>
</evidence>
<comment type="caution">
    <text evidence="2">The sequence shown here is derived from an EMBL/GenBank/DDBJ whole genome shotgun (WGS) entry which is preliminary data.</text>
</comment>